<evidence type="ECO:0008006" key="4">
    <source>
        <dbReference type="Google" id="ProtNLM"/>
    </source>
</evidence>
<name>A0A8H3HZK4_9AGAM</name>
<organism evidence="2 3">
    <name type="scientific">Rhizoctonia solani</name>
    <dbReference type="NCBI Taxonomy" id="456999"/>
    <lineage>
        <taxon>Eukaryota</taxon>
        <taxon>Fungi</taxon>
        <taxon>Dikarya</taxon>
        <taxon>Basidiomycota</taxon>
        <taxon>Agaricomycotina</taxon>
        <taxon>Agaricomycetes</taxon>
        <taxon>Cantharellales</taxon>
        <taxon>Ceratobasidiaceae</taxon>
        <taxon>Rhizoctonia</taxon>
    </lineage>
</organism>
<evidence type="ECO:0000313" key="2">
    <source>
        <dbReference type="EMBL" id="CAE7161242.1"/>
    </source>
</evidence>
<proteinExistence type="predicted"/>
<protein>
    <recommendedName>
        <fullName evidence="4">Cytochrome c oxidase assembly factor 3</fullName>
    </recommendedName>
</protein>
<evidence type="ECO:0000313" key="3">
    <source>
        <dbReference type="Proteomes" id="UP000663827"/>
    </source>
</evidence>
<feature type="region of interest" description="Disordered" evidence="1">
    <location>
        <begin position="1"/>
        <end position="22"/>
    </location>
</feature>
<dbReference type="AlphaFoldDB" id="A0A8H3HZK4"/>
<reference evidence="2" key="1">
    <citation type="submission" date="2021-01" db="EMBL/GenBank/DDBJ databases">
        <authorList>
            <person name="Kaushik A."/>
        </authorList>
    </citation>
    <scope>NUCLEOTIDE SEQUENCE</scope>
    <source>
        <strain evidence="2">AG5</strain>
    </source>
</reference>
<accession>A0A8H3HZK4</accession>
<dbReference type="EMBL" id="CAJNJQ010002093">
    <property type="protein sequence ID" value="CAE7161242.1"/>
    <property type="molecule type" value="Genomic_DNA"/>
</dbReference>
<comment type="caution">
    <text evidence="2">The sequence shown here is derived from an EMBL/GenBank/DDBJ whole genome shotgun (WGS) entry which is preliminary data.</text>
</comment>
<evidence type="ECO:0000256" key="1">
    <source>
        <dbReference type="SAM" id="MobiDB-lite"/>
    </source>
</evidence>
<gene>
    <name evidence="2" type="ORF">RDB_LOCUS99765</name>
</gene>
<sequence>MSSAAGGRFIPPATGPGSVHPSKRTMWESYQVLPKRTKLILAGSIGVVGLVGLYASDKLEERIPATAPPSQSIPQAGYQSV</sequence>
<dbReference type="Proteomes" id="UP000663827">
    <property type="component" value="Unassembled WGS sequence"/>
</dbReference>